<protein>
    <submittedName>
        <fullName evidence="2">Uncharacterized protein</fullName>
    </submittedName>
</protein>
<evidence type="ECO:0000313" key="2">
    <source>
        <dbReference type="EMBL" id="CZR53631.1"/>
    </source>
</evidence>
<dbReference type="EMBL" id="FJOG01000004">
    <property type="protein sequence ID" value="CZR53631.1"/>
    <property type="molecule type" value="Genomic_DNA"/>
</dbReference>
<keyword evidence="3" id="KW-1185">Reference proteome</keyword>
<dbReference type="AlphaFoldDB" id="A0A1L7WLH4"/>
<feature type="compositionally biased region" description="Basic and acidic residues" evidence="1">
    <location>
        <begin position="524"/>
        <end position="533"/>
    </location>
</feature>
<feature type="region of interest" description="Disordered" evidence="1">
    <location>
        <begin position="292"/>
        <end position="333"/>
    </location>
</feature>
<feature type="region of interest" description="Disordered" evidence="1">
    <location>
        <begin position="76"/>
        <end position="126"/>
    </location>
</feature>
<feature type="region of interest" description="Disordered" evidence="1">
    <location>
        <begin position="524"/>
        <end position="547"/>
    </location>
</feature>
<gene>
    <name evidence="2" type="ORF">PAC_03511</name>
</gene>
<accession>A0A1L7WLH4</accession>
<feature type="compositionally biased region" description="Basic and acidic residues" evidence="1">
    <location>
        <begin position="638"/>
        <end position="651"/>
    </location>
</feature>
<feature type="region of interest" description="Disordered" evidence="1">
    <location>
        <begin position="594"/>
        <end position="673"/>
    </location>
</feature>
<feature type="compositionally biased region" description="Basic and acidic residues" evidence="1">
    <location>
        <begin position="594"/>
        <end position="607"/>
    </location>
</feature>
<evidence type="ECO:0000313" key="3">
    <source>
        <dbReference type="Proteomes" id="UP000184330"/>
    </source>
</evidence>
<feature type="region of interest" description="Disordered" evidence="1">
    <location>
        <begin position="474"/>
        <end position="495"/>
    </location>
</feature>
<organism evidence="2 3">
    <name type="scientific">Phialocephala subalpina</name>
    <dbReference type="NCBI Taxonomy" id="576137"/>
    <lineage>
        <taxon>Eukaryota</taxon>
        <taxon>Fungi</taxon>
        <taxon>Dikarya</taxon>
        <taxon>Ascomycota</taxon>
        <taxon>Pezizomycotina</taxon>
        <taxon>Leotiomycetes</taxon>
        <taxon>Helotiales</taxon>
        <taxon>Mollisiaceae</taxon>
        <taxon>Phialocephala</taxon>
        <taxon>Phialocephala fortinii species complex</taxon>
    </lineage>
</organism>
<feature type="compositionally biased region" description="Polar residues" evidence="1">
    <location>
        <begin position="98"/>
        <end position="126"/>
    </location>
</feature>
<proteinExistence type="predicted"/>
<evidence type="ECO:0000256" key="1">
    <source>
        <dbReference type="SAM" id="MobiDB-lite"/>
    </source>
</evidence>
<feature type="compositionally biased region" description="Acidic residues" evidence="1">
    <location>
        <begin position="299"/>
        <end position="329"/>
    </location>
</feature>
<reference evidence="2 3" key="1">
    <citation type="submission" date="2016-03" db="EMBL/GenBank/DDBJ databases">
        <authorList>
            <person name="Ploux O."/>
        </authorList>
    </citation>
    <scope>NUCLEOTIDE SEQUENCE [LARGE SCALE GENOMIC DNA]</scope>
    <source>
        <strain evidence="2 3">UAMH 11012</strain>
    </source>
</reference>
<sequence>MDYKRYRAEDVEQDEDSWEERRAVRERLYEEHASQISERIAQQEYGSGLKVAQTGSANASSGLDFYNMPNKERRASLEDLVSASQRASEYSAIRKQEYGSSLESNSPHGSTSEPVTGSEQESGSDTTVANTELALDFPQHLTYKGRELSNDEHEAVMGLLILSQQTSTQAEMQEQGSQEVDFDMRDPSTLSVLAFPEHDHNGENAWSSDHRQAAFGLLQLSRDSATALEIARQESFGLKVADTRIAPAFRSHRHDHFRGHHHVLKDGRSDDGDDYHYTSHFRRLSTEDTTVNSTNLVDSDPEDGDFDNDTEDSDSEDIDSEEYESEDSLSEGNTIFDSDITISECSDTENRERHPGPMTRQATFQYRGPPEYLLDPNRNDPYARGHRDEIDAAETFDLMATNVLEKERHSTGNNPNDWVRLVGPVAYTFADLETREETLSNFRAFPYPDPKNDYIFPPDSERPSVEYFHHPFETSDIRNTPLPSKPRRLQHPSKEPADLEVFDREIQADVRKYYAKANNRLELADEGRSDPKTTRSQSSLGDDYPIPIHDDMRIDPYKNEYFRSISYWYTRETPEQHWEKRKDLLRQEEAARLKKQEKEMRQEEHLQRGVPNVSDNVEQRSDSGNVHVESVVKVGSPSRRDILGKHGREEAEVQEESPSKRQKKSADETNPGW</sequence>
<dbReference type="Proteomes" id="UP000184330">
    <property type="component" value="Unassembled WGS sequence"/>
</dbReference>
<dbReference type="OrthoDB" id="3565476at2759"/>
<name>A0A1L7WLH4_9HELO</name>